<evidence type="ECO:0000256" key="2">
    <source>
        <dbReference type="ARBA" id="ARBA00022771"/>
    </source>
</evidence>
<dbReference type="InterPro" id="IPR013083">
    <property type="entry name" value="Znf_RING/FYVE/PHD"/>
</dbReference>
<dbReference type="Gene3D" id="3.30.40.10">
    <property type="entry name" value="Zinc/RING finger domain, C3HC4 (zinc finger)"/>
    <property type="match status" value="1"/>
</dbReference>
<evidence type="ECO:0000259" key="6">
    <source>
        <dbReference type="PROSITE" id="PS50089"/>
    </source>
</evidence>
<evidence type="ECO:0000256" key="5">
    <source>
        <dbReference type="SAM" id="MobiDB-lite"/>
    </source>
</evidence>
<feature type="region of interest" description="Disordered" evidence="5">
    <location>
        <begin position="283"/>
        <end position="308"/>
    </location>
</feature>
<dbReference type="PANTHER" id="PTHR24067">
    <property type="entry name" value="UBIQUITIN-CONJUGATING ENZYME E2"/>
    <property type="match status" value="1"/>
</dbReference>
<evidence type="ECO:0000256" key="3">
    <source>
        <dbReference type="ARBA" id="ARBA00022833"/>
    </source>
</evidence>
<dbReference type="PROSITE" id="PS50089">
    <property type="entry name" value="ZF_RING_2"/>
    <property type="match status" value="1"/>
</dbReference>
<dbReference type="SMART" id="SM00184">
    <property type="entry name" value="RING"/>
    <property type="match status" value="1"/>
</dbReference>
<evidence type="ECO:0000256" key="1">
    <source>
        <dbReference type="ARBA" id="ARBA00022723"/>
    </source>
</evidence>
<reference evidence="7 8" key="1">
    <citation type="journal article" date="2020" name="G3 (Bethesda)">
        <title>Improved Reference Genome for Cyclotella cryptica CCMP332, a Model for Cell Wall Morphogenesis, Salinity Adaptation, and Lipid Production in Diatoms (Bacillariophyta).</title>
        <authorList>
            <person name="Roberts W.R."/>
            <person name="Downey K.M."/>
            <person name="Ruck E.C."/>
            <person name="Traller J.C."/>
            <person name="Alverson A.J."/>
        </authorList>
    </citation>
    <scope>NUCLEOTIDE SEQUENCE [LARGE SCALE GENOMIC DNA]</scope>
    <source>
        <strain evidence="7 8">CCMP332</strain>
    </source>
</reference>
<dbReference type="PROSITE" id="PS00518">
    <property type="entry name" value="ZF_RING_1"/>
    <property type="match status" value="1"/>
</dbReference>
<dbReference type="InterPro" id="IPR016135">
    <property type="entry name" value="UBQ-conjugating_enzyme/RWD"/>
</dbReference>
<dbReference type="Gene3D" id="3.10.110.10">
    <property type="entry name" value="Ubiquitin Conjugating Enzyme"/>
    <property type="match status" value="1"/>
</dbReference>
<organism evidence="7 8">
    <name type="scientific">Cyclotella cryptica</name>
    <dbReference type="NCBI Taxonomy" id="29204"/>
    <lineage>
        <taxon>Eukaryota</taxon>
        <taxon>Sar</taxon>
        <taxon>Stramenopiles</taxon>
        <taxon>Ochrophyta</taxon>
        <taxon>Bacillariophyta</taxon>
        <taxon>Coscinodiscophyceae</taxon>
        <taxon>Thalassiosirophycidae</taxon>
        <taxon>Stephanodiscales</taxon>
        <taxon>Stephanodiscaceae</taxon>
        <taxon>Cyclotella</taxon>
    </lineage>
</organism>
<keyword evidence="2 4" id="KW-0863">Zinc-finger</keyword>
<dbReference type="InterPro" id="IPR027370">
    <property type="entry name" value="Znf-RING_euk"/>
</dbReference>
<dbReference type="InterPro" id="IPR050113">
    <property type="entry name" value="Ub_conjugating_enzyme"/>
</dbReference>
<proteinExistence type="predicted"/>
<evidence type="ECO:0000313" key="8">
    <source>
        <dbReference type="Proteomes" id="UP001516023"/>
    </source>
</evidence>
<keyword evidence="1" id="KW-0479">Metal-binding</keyword>
<dbReference type="InterPro" id="IPR000608">
    <property type="entry name" value="UBC"/>
</dbReference>
<sequence length="758" mass="85083">MATGLSQVVAPMIHKEVARRDATWRATADTIPCCLVDSGNNAVSLSLEASSAAELPYHYCLSTTLHFFSMGWPSSIFTTAPDPNLICPICQDVLDEPFLLKCGHSFCRSCLMSYQEATSPRGKHRKFSFKGVSIMCPTCRHLAVIDEESPGESSHSIVKSIIENLPIRCKNQIDREEANREQEKGNKIDGVYTQIKYASVECCEWKGKLSDFKAHVESSCPLEMVDCRAEGCSSRHLRGYMRSGYCQKSECVVQSARKVLARKKQWDQKATVVVRKISHDDSEMVTEDDATPINDETKARSPMATNADDNKENKCIEQIKQADLTVKNRQTSASPVAKGAKPLTARVYVQQSITSSSSDLSENNSNKTIQIVPTDLGLIQNSITNSVRFTTSLSKLESYCTDFEYNLTHLDSFGSSVISVLDEGHESGRAETNDELLTSEPDTSKITSSMSNDDHAVNDESIDRSKKIILITKPSKPQNNDAFVFAAVKVLVDSELAKLRSNLEAEESTQLRASHNLHKQAIQAMFVHQHILDFCRSWVKHKPDALFDFVIYRPKLHKFPEIKKIMCGIPGPKRTDWEGGVYPVILEWSDVNLPPDCKFPKAFHHANVCPNSGSVYLSTLSDDWHPEITIHEILFDLQQLLAHPNHKDHTSNNAMYQYKTRIQASMYAPNSILDTAIEIEGFGDPSFWQLVDGEALTTGGRRQHSLQRARPDEPKFNEFFSLNARRVCQSKCSCCSYGLSLLDKRREMRFLFGTGRWP</sequence>
<dbReference type="Proteomes" id="UP001516023">
    <property type="component" value="Unassembled WGS sequence"/>
</dbReference>
<keyword evidence="3" id="KW-0862">Zinc</keyword>
<evidence type="ECO:0000313" key="7">
    <source>
        <dbReference type="EMBL" id="KAL3788691.1"/>
    </source>
</evidence>
<name>A0ABD3PMZ5_9STRA</name>
<evidence type="ECO:0000256" key="4">
    <source>
        <dbReference type="PROSITE-ProRule" id="PRU00175"/>
    </source>
</evidence>
<dbReference type="SUPFAM" id="SSF54495">
    <property type="entry name" value="UBC-like"/>
    <property type="match status" value="1"/>
</dbReference>
<comment type="caution">
    <text evidence="7">The sequence shown here is derived from an EMBL/GenBank/DDBJ whole genome shotgun (WGS) entry which is preliminary data.</text>
</comment>
<dbReference type="InterPro" id="IPR017907">
    <property type="entry name" value="Znf_RING_CS"/>
</dbReference>
<dbReference type="Pfam" id="PF13445">
    <property type="entry name" value="zf-RING_UBOX"/>
    <property type="match status" value="1"/>
</dbReference>
<dbReference type="SMART" id="SM00212">
    <property type="entry name" value="UBCc"/>
    <property type="match status" value="1"/>
</dbReference>
<keyword evidence="8" id="KW-1185">Reference proteome</keyword>
<accession>A0ABD3PMZ5</accession>
<dbReference type="EMBL" id="JABMIG020000153">
    <property type="protein sequence ID" value="KAL3788691.1"/>
    <property type="molecule type" value="Genomic_DNA"/>
</dbReference>
<dbReference type="AlphaFoldDB" id="A0ABD3PMZ5"/>
<dbReference type="Pfam" id="PF00179">
    <property type="entry name" value="UQ_con"/>
    <property type="match status" value="1"/>
</dbReference>
<dbReference type="InterPro" id="IPR001841">
    <property type="entry name" value="Znf_RING"/>
</dbReference>
<dbReference type="SUPFAM" id="SSF57850">
    <property type="entry name" value="RING/U-box"/>
    <property type="match status" value="1"/>
</dbReference>
<gene>
    <name evidence="7" type="ORF">HJC23_001890</name>
</gene>
<feature type="domain" description="RING-type" evidence="6">
    <location>
        <begin position="87"/>
        <end position="140"/>
    </location>
</feature>
<protein>
    <recommendedName>
        <fullName evidence="6">RING-type domain-containing protein</fullName>
    </recommendedName>
</protein>
<dbReference type="GO" id="GO:0008270">
    <property type="term" value="F:zinc ion binding"/>
    <property type="evidence" value="ECO:0007669"/>
    <property type="project" value="UniProtKB-KW"/>
</dbReference>